<name>X6LWU3_RETFI</name>
<proteinExistence type="predicted"/>
<evidence type="ECO:0000313" key="2">
    <source>
        <dbReference type="Proteomes" id="UP000023152"/>
    </source>
</evidence>
<organism evidence="1 2">
    <name type="scientific">Reticulomyxa filosa</name>
    <dbReference type="NCBI Taxonomy" id="46433"/>
    <lineage>
        <taxon>Eukaryota</taxon>
        <taxon>Sar</taxon>
        <taxon>Rhizaria</taxon>
        <taxon>Retaria</taxon>
        <taxon>Foraminifera</taxon>
        <taxon>Monothalamids</taxon>
        <taxon>Reticulomyxidae</taxon>
        <taxon>Reticulomyxa</taxon>
    </lineage>
</organism>
<dbReference type="Proteomes" id="UP000023152">
    <property type="component" value="Unassembled WGS sequence"/>
</dbReference>
<gene>
    <name evidence="1" type="ORF">RFI_31027</name>
</gene>
<keyword evidence="2" id="KW-1185">Reference proteome</keyword>
<reference evidence="1 2" key="1">
    <citation type="journal article" date="2013" name="Curr. Biol.">
        <title>The Genome of the Foraminiferan Reticulomyxa filosa.</title>
        <authorList>
            <person name="Glockner G."/>
            <person name="Hulsmann N."/>
            <person name="Schleicher M."/>
            <person name="Noegel A.A."/>
            <person name="Eichinger L."/>
            <person name="Gallinger C."/>
            <person name="Pawlowski J."/>
            <person name="Sierra R."/>
            <person name="Euteneuer U."/>
            <person name="Pillet L."/>
            <person name="Moustafa A."/>
            <person name="Platzer M."/>
            <person name="Groth M."/>
            <person name="Szafranski K."/>
            <person name="Schliwa M."/>
        </authorList>
    </citation>
    <scope>NUCLEOTIDE SEQUENCE [LARGE SCALE GENOMIC DNA]</scope>
</reference>
<protein>
    <submittedName>
        <fullName evidence="1">Uncharacterized protein</fullName>
    </submittedName>
</protein>
<sequence length="320" mass="38119">MQIELTPISCEDCLFICIKQMAFDFFEKIKNIIKCCLFYPTSNLEIILYSSNKKSYYKTKNNFSIKSVVILCIFLKFRNVCKQFCCQQQQNSPFSFSKKMSKIRSSPPYNFLSFPTSEEKEAFFRSLLEECISSLVLLLKVKTTTQRPSVRMSQSKHYLKYVQEYLRMAREVTMDKENLEYLNYHKMFYICDMTDNLQYWMIVVEKESFAVCCENGGLPSHNILSSLQFFKMTHHNVASTCLNTAKSMMQCNDIGRRFMESFYGHDFLIEDVLMYSGELLLNETRCPNSKLKTFRRLEMQRYLEKFFEQFRFFKEKGKIF</sequence>
<comment type="caution">
    <text evidence="1">The sequence shown here is derived from an EMBL/GenBank/DDBJ whole genome shotgun (WGS) entry which is preliminary data.</text>
</comment>
<dbReference type="AlphaFoldDB" id="X6LWU3"/>
<evidence type="ECO:0000313" key="1">
    <source>
        <dbReference type="EMBL" id="ETO06368.1"/>
    </source>
</evidence>
<dbReference type="EMBL" id="ASPP01027206">
    <property type="protein sequence ID" value="ETO06368.1"/>
    <property type="molecule type" value="Genomic_DNA"/>
</dbReference>
<accession>X6LWU3</accession>